<proteinExistence type="predicted"/>
<gene>
    <name evidence="2" type="ORF">WJX74_007065</name>
</gene>
<evidence type="ECO:0000313" key="2">
    <source>
        <dbReference type="EMBL" id="KAK9835738.1"/>
    </source>
</evidence>
<feature type="region of interest" description="Disordered" evidence="1">
    <location>
        <begin position="322"/>
        <end position="350"/>
    </location>
</feature>
<protein>
    <submittedName>
        <fullName evidence="2">Uncharacterized protein</fullName>
    </submittedName>
</protein>
<accession>A0AAW1RQG7</accession>
<feature type="compositionally biased region" description="Low complexity" evidence="1">
    <location>
        <begin position="330"/>
        <end position="341"/>
    </location>
</feature>
<name>A0AAW1RQG7_9CHLO</name>
<dbReference type="Proteomes" id="UP001438707">
    <property type="component" value="Unassembled WGS sequence"/>
</dbReference>
<sequence>MPGSRRDAASTAGTTSTSQQKPRLYVEANRESSTRSRATSISSQATIPQPLTPLSSGQQLREFAVLGTAPAEDPTADAFISLNSDTFLGITDEQLQALNTGDYLWWLSDLNGLQLACFLDISSSALNDEGCKTVHISVVWNPYGKCDPQHSFQSSPARLQQHFFQGQAVQWRHEGILQQGEVNGHQLSPSGMEYMVDAHGSADWCPWVPSCDLSAVSSLGQSSSESYTGLLDDSAAIATGVYDSHEFLPPSPLIPSSPVRATAGTQPSSPRPNSPDASKTAEASPLAPLAARFCAPTHKAASKASADAATCSLRCAAATRTHEHPSRQLSIGRSGTKSSSSQTPDPKISASLLGEDMSEAACLRLLQQEEEEAKKGKGPSAASTAVGGFVAEDDSDDADLLMDLSWANVKSRGS</sequence>
<feature type="region of interest" description="Disordered" evidence="1">
    <location>
        <begin position="364"/>
        <end position="389"/>
    </location>
</feature>
<comment type="caution">
    <text evidence="2">The sequence shown here is derived from an EMBL/GenBank/DDBJ whole genome shotgun (WGS) entry which is preliminary data.</text>
</comment>
<feature type="compositionally biased region" description="Low complexity" evidence="1">
    <location>
        <begin position="9"/>
        <end position="18"/>
    </location>
</feature>
<feature type="compositionally biased region" description="Low complexity" evidence="1">
    <location>
        <begin position="35"/>
        <end position="47"/>
    </location>
</feature>
<feature type="region of interest" description="Disordered" evidence="1">
    <location>
        <begin position="1"/>
        <end position="54"/>
    </location>
</feature>
<keyword evidence="3" id="KW-1185">Reference proteome</keyword>
<evidence type="ECO:0000256" key="1">
    <source>
        <dbReference type="SAM" id="MobiDB-lite"/>
    </source>
</evidence>
<dbReference type="EMBL" id="JALJOS010000008">
    <property type="protein sequence ID" value="KAK9835738.1"/>
    <property type="molecule type" value="Genomic_DNA"/>
</dbReference>
<dbReference type="AlphaFoldDB" id="A0AAW1RQG7"/>
<feature type="region of interest" description="Disordered" evidence="1">
    <location>
        <begin position="249"/>
        <end position="283"/>
    </location>
</feature>
<evidence type="ECO:0000313" key="3">
    <source>
        <dbReference type="Proteomes" id="UP001438707"/>
    </source>
</evidence>
<reference evidence="2 3" key="1">
    <citation type="journal article" date="2024" name="Nat. Commun.">
        <title>Phylogenomics reveals the evolutionary origins of lichenization in chlorophyte algae.</title>
        <authorList>
            <person name="Puginier C."/>
            <person name="Libourel C."/>
            <person name="Otte J."/>
            <person name="Skaloud P."/>
            <person name="Haon M."/>
            <person name="Grisel S."/>
            <person name="Petersen M."/>
            <person name="Berrin J.G."/>
            <person name="Delaux P.M."/>
            <person name="Dal Grande F."/>
            <person name="Keller J."/>
        </authorList>
    </citation>
    <scope>NUCLEOTIDE SEQUENCE [LARGE SCALE GENOMIC DNA]</scope>
    <source>
        <strain evidence="2 3">SAG 2145</strain>
    </source>
</reference>
<organism evidence="2 3">
    <name type="scientific">Apatococcus lobatus</name>
    <dbReference type="NCBI Taxonomy" id="904363"/>
    <lineage>
        <taxon>Eukaryota</taxon>
        <taxon>Viridiplantae</taxon>
        <taxon>Chlorophyta</taxon>
        <taxon>core chlorophytes</taxon>
        <taxon>Trebouxiophyceae</taxon>
        <taxon>Chlorellales</taxon>
        <taxon>Chlorellaceae</taxon>
        <taxon>Apatococcus</taxon>
    </lineage>
</organism>